<dbReference type="InterPro" id="IPR012337">
    <property type="entry name" value="RNaseH-like_sf"/>
</dbReference>
<accession>A0ABR3ML62</accession>
<evidence type="ECO:0000313" key="3">
    <source>
        <dbReference type="EMBL" id="KAL1265362.1"/>
    </source>
</evidence>
<dbReference type="InterPro" id="IPR001584">
    <property type="entry name" value="Integrase_cat-core"/>
</dbReference>
<evidence type="ECO:0000256" key="1">
    <source>
        <dbReference type="SAM" id="MobiDB-lite"/>
    </source>
</evidence>
<feature type="compositionally biased region" description="Acidic residues" evidence="1">
    <location>
        <begin position="111"/>
        <end position="121"/>
    </location>
</feature>
<dbReference type="SUPFAM" id="SSF53098">
    <property type="entry name" value="Ribonuclease H-like"/>
    <property type="match status" value="1"/>
</dbReference>
<proteinExistence type="predicted"/>
<dbReference type="PANTHER" id="PTHR37984">
    <property type="entry name" value="PROTEIN CBG26694"/>
    <property type="match status" value="1"/>
</dbReference>
<feature type="compositionally biased region" description="Basic and acidic residues" evidence="1">
    <location>
        <begin position="97"/>
        <end position="110"/>
    </location>
</feature>
<dbReference type="Proteomes" id="UP001558613">
    <property type="component" value="Unassembled WGS sequence"/>
</dbReference>
<feature type="domain" description="Integrase catalytic" evidence="2">
    <location>
        <begin position="1"/>
        <end position="66"/>
    </location>
</feature>
<comment type="caution">
    <text evidence="3">The sequence shown here is derived from an EMBL/GenBank/DDBJ whole genome shotgun (WGS) entry which is preliminary data.</text>
</comment>
<name>A0ABR3ML62_9TELE</name>
<gene>
    <name evidence="3" type="ORF">QQF64_003389</name>
</gene>
<organism evidence="3 4">
    <name type="scientific">Cirrhinus molitorella</name>
    <name type="common">mud carp</name>
    <dbReference type="NCBI Taxonomy" id="172907"/>
    <lineage>
        <taxon>Eukaryota</taxon>
        <taxon>Metazoa</taxon>
        <taxon>Chordata</taxon>
        <taxon>Craniata</taxon>
        <taxon>Vertebrata</taxon>
        <taxon>Euteleostomi</taxon>
        <taxon>Actinopterygii</taxon>
        <taxon>Neopterygii</taxon>
        <taxon>Teleostei</taxon>
        <taxon>Ostariophysi</taxon>
        <taxon>Cypriniformes</taxon>
        <taxon>Cyprinidae</taxon>
        <taxon>Labeoninae</taxon>
        <taxon>Labeonini</taxon>
        <taxon>Cirrhinus</taxon>
    </lineage>
</organism>
<sequence>MTTPYHPQGNGQVERFNRTLLQMLKTLTERQKSNWKDALNKLIFVYNCTRSKVTGFLPFHLLFGRTPRMPIDALFGVHSDNGSQTYISQIKGASTKKQQESGQLRERIESECDNESEEDDYPLSSGLSDKDQGNQCALGTQKGICTTTIVPSEHCSPVSEPWPPSPPVESEMDLPEPAAVPAIGQEFHGNKPTVDPKEQDVLVNESAEVLGYRDETSELEKRAQLTRGRRAPKSLPTTALEPRHATMCR</sequence>
<reference evidence="3 4" key="1">
    <citation type="submission" date="2023-09" db="EMBL/GenBank/DDBJ databases">
        <authorList>
            <person name="Wang M."/>
        </authorList>
    </citation>
    <scope>NUCLEOTIDE SEQUENCE [LARGE SCALE GENOMIC DNA]</scope>
    <source>
        <strain evidence="3">GT-2023</strain>
        <tissue evidence="3">Liver</tissue>
    </source>
</reference>
<keyword evidence="4" id="KW-1185">Reference proteome</keyword>
<feature type="region of interest" description="Disordered" evidence="1">
    <location>
        <begin position="153"/>
        <end position="173"/>
    </location>
</feature>
<dbReference type="InterPro" id="IPR050951">
    <property type="entry name" value="Retrovirus_Pol_polyprotein"/>
</dbReference>
<feature type="region of interest" description="Disordered" evidence="1">
    <location>
        <begin position="213"/>
        <end position="249"/>
    </location>
</feature>
<dbReference type="PROSITE" id="PS50994">
    <property type="entry name" value="INTEGRASE"/>
    <property type="match status" value="1"/>
</dbReference>
<feature type="region of interest" description="Disordered" evidence="1">
    <location>
        <begin position="91"/>
        <end position="132"/>
    </location>
</feature>
<evidence type="ECO:0000259" key="2">
    <source>
        <dbReference type="PROSITE" id="PS50994"/>
    </source>
</evidence>
<dbReference type="EMBL" id="JAYMGO010000011">
    <property type="protein sequence ID" value="KAL1265362.1"/>
    <property type="molecule type" value="Genomic_DNA"/>
</dbReference>
<feature type="compositionally biased region" description="Basic and acidic residues" evidence="1">
    <location>
        <begin position="213"/>
        <end position="223"/>
    </location>
</feature>
<dbReference type="Gene3D" id="3.30.420.10">
    <property type="entry name" value="Ribonuclease H-like superfamily/Ribonuclease H"/>
    <property type="match status" value="1"/>
</dbReference>
<evidence type="ECO:0000313" key="4">
    <source>
        <dbReference type="Proteomes" id="UP001558613"/>
    </source>
</evidence>
<dbReference type="PANTHER" id="PTHR37984:SF15">
    <property type="entry name" value="INTEGRASE CATALYTIC DOMAIN-CONTAINING PROTEIN"/>
    <property type="match status" value="1"/>
</dbReference>
<dbReference type="InterPro" id="IPR036397">
    <property type="entry name" value="RNaseH_sf"/>
</dbReference>
<protein>
    <recommendedName>
        <fullName evidence="2">Integrase catalytic domain-containing protein</fullName>
    </recommendedName>
</protein>